<evidence type="ECO:0000256" key="1">
    <source>
        <dbReference type="SAM" id="Phobius"/>
    </source>
</evidence>
<feature type="transmembrane region" description="Helical" evidence="1">
    <location>
        <begin position="22"/>
        <end position="43"/>
    </location>
</feature>
<evidence type="ECO:0000313" key="3">
    <source>
        <dbReference type="Proteomes" id="UP000070433"/>
    </source>
</evidence>
<sequence>MAPASAPARPARPIAPWRAAQLWYLPLLGTAMALMMARILVMARLLDVAAFGIYSAGLLVSTTFCMLACLGLQSLLQRDMPVMAARGRVRRALVLLFQSALVACLCAVVLLLIPALGVGAAGLSAPVFAIAIVHGLSQQVFLVATTESRSLGQPVRYSLQNLGRAVSVTALSAAAASLSGSAPLALGVEAAMSLALSAATLSRMAAAHGARAPTLLAAAWRTIRRARWNTALIFLGISLAASAVLTADRWFAAALLPAREFAQYAFAGVLVLIAQSTQAMLNASIYPALARRYALQGAAPTYALSARVSLSLLGAAVLLAVPAGLALSAAVQRWYPAYEPALAILWPVLAAGALRLSDFWSSFLTICGHERKMLWLQLLVGGGLCAVWAAALAMRGAAATLADFAWLALLLSIGMHGGAALAATRAQRKGAVA</sequence>
<feature type="transmembrane region" description="Helical" evidence="1">
    <location>
        <begin position="310"/>
        <end position="331"/>
    </location>
</feature>
<protein>
    <submittedName>
        <fullName evidence="2">Uncharacterized protein</fullName>
    </submittedName>
</protein>
<keyword evidence="3" id="KW-1185">Reference proteome</keyword>
<reference evidence="2 3" key="1">
    <citation type="journal article" date="2014" name="Int. J. Syst. Evol. Microbiol.">
        <title>Ramlibacter solisilvae sp. nov., isolated from forest soil, and emended description of the genus Ramlibacter.</title>
        <authorList>
            <person name="Lee H.J."/>
            <person name="Lee S.H."/>
            <person name="Lee S.S."/>
            <person name="Lee J.S."/>
            <person name="Kim Y."/>
            <person name="Kim S.C."/>
            <person name="Jeon C.O."/>
        </authorList>
    </citation>
    <scope>NUCLEOTIDE SEQUENCE [LARGE SCALE GENOMIC DNA]</scope>
    <source>
        <strain evidence="2 3">5-10</strain>
    </source>
</reference>
<dbReference type="OrthoDB" id="8907936at2"/>
<feature type="transmembrane region" description="Helical" evidence="1">
    <location>
        <begin position="337"/>
        <end position="354"/>
    </location>
</feature>
<keyword evidence="1" id="KW-0812">Transmembrane</keyword>
<gene>
    <name evidence="2" type="ORF">UC35_03350</name>
</gene>
<evidence type="ECO:0000313" key="2">
    <source>
        <dbReference type="EMBL" id="AMO22090.1"/>
    </source>
</evidence>
<keyword evidence="1" id="KW-1133">Transmembrane helix</keyword>
<name>A0A127JQ41_9BURK</name>
<feature type="transmembrane region" description="Helical" evidence="1">
    <location>
        <begin position="404"/>
        <end position="423"/>
    </location>
</feature>
<feature type="transmembrane region" description="Helical" evidence="1">
    <location>
        <begin position="93"/>
        <end position="117"/>
    </location>
</feature>
<dbReference type="AlphaFoldDB" id="A0A127JQ41"/>
<dbReference type="Proteomes" id="UP000070433">
    <property type="component" value="Chromosome"/>
</dbReference>
<feature type="transmembrane region" description="Helical" evidence="1">
    <location>
        <begin position="231"/>
        <end position="252"/>
    </location>
</feature>
<accession>A0A127JQ41</accession>
<keyword evidence="1" id="KW-0472">Membrane</keyword>
<feature type="transmembrane region" description="Helical" evidence="1">
    <location>
        <begin position="123"/>
        <end position="144"/>
    </location>
</feature>
<feature type="transmembrane region" description="Helical" evidence="1">
    <location>
        <begin position="264"/>
        <end position="289"/>
    </location>
</feature>
<feature type="transmembrane region" description="Helical" evidence="1">
    <location>
        <begin position="49"/>
        <end position="72"/>
    </location>
</feature>
<organism evidence="2 3">
    <name type="scientific">Ramlibacter tataouinensis</name>
    <dbReference type="NCBI Taxonomy" id="94132"/>
    <lineage>
        <taxon>Bacteria</taxon>
        <taxon>Pseudomonadati</taxon>
        <taxon>Pseudomonadota</taxon>
        <taxon>Betaproteobacteria</taxon>
        <taxon>Burkholderiales</taxon>
        <taxon>Comamonadaceae</taxon>
        <taxon>Ramlibacter</taxon>
    </lineage>
</organism>
<feature type="transmembrane region" description="Helical" evidence="1">
    <location>
        <begin position="374"/>
        <end position="398"/>
    </location>
</feature>
<dbReference type="RefSeq" id="WP_061496175.1">
    <property type="nucleotide sequence ID" value="NZ_CP010951.1"/>
</dbReference>
<dbReference type="EMBL" id="CP010951">
    <property type="protein sequence ID" value="AMO22090.1"/>
    <property type="molecule type" value="Genomic_DNA"/>
</dbReference>
<proteinExistence type="predicted"/>